<feature type="compositionally biased region" description="Low complexity" evidence="1">
    <location>
        <begin position="153"/>
        <end position="164"/>
    </location>
</feature>
<feature type="region of interest" description="Disordered" evidence="1">
    <location>
        <begin position="152"/>
        <end position="186"/>
    </location>
</feature>
<evidence type="ECO:0000256" key="1">
    <source>
        <dbReference type="SAM" id="MobiDB-lite"/>
    </source>
</evidence>
<reference evidence="3 4" key="1">
    <citation type="submission" date="2017-09" db="EMBL/GenBank/DDBJ databases">
        <title>WGS assembly of Aquilegia coerulea Goldsmith.</title>
        <authorList>
            <person name="Hodges S."/>
            <person name="Kramer E."/>
            <person name="Nordborg M."/>
            <person name="Tomkins J."/>
            <person name="Borevitz J."/>
            <person name="Derieg N."/>
            <person name="Yan J."/>
            <person name="Mihaltcheva S."/>
            <person name="Hayes R.D."/>
            <person name="Rokhsar D."/>
        </authorList>
    </citation>
    <scope>NUCLEOTIDE SEQUENCE [LARGE SCALE GENOMIC DNA]</scope>
    <source>
        <strain evidence="4">cv. Goldsmith</strain>
    </source>
</reference>
<sequence>MRNNMFVYVEGQEVEVRSFLKRLDIWYVGKIIRVLREENKYLVAYPTCIQNPLEEIVPYYRLRPPPPPQQHDQNQQFQLNQVVEAFFNDAWCKGIITKIHTVGCPWYTVFFKDEEKEMVFKPFNLRVHLQWINEKWFTSLNKETEVLAQNHGSSLTPTPISSSICGADMDVSQTPSERMGSPSTPNKTQAEMIAIARNDGTLLAPIQTGGSSCCRDMSTSIKPIDENMQKEQHPGLPSTQMKEVFECTEIKVHGIGGMDNQIVVYNATGGHLIGSGPENEVVCEELAVDQMETTQLLGTPVEECLPLSPSLEKSNSPVENENSEVLPDNQLIPTEAIAPIDASMESLVLFESSNAIENVFGEGCPTLNPLIQNENASGDESSLRSANSAASTSLAQHDEGPLTVHDESLPFIKSSPLWETFES</sequence>
<organism evidence="3 4">
    <name type="scientific">Aquilegia coerulea</name>
    <name type="common">Rocky mountain columbine</name>
    <dbReference type="NCBI Taxonomy" id="218851"/>
    <lineage>
        <taxon>Eukaryota</taxon>
        <taxon>Viridiplantae</taxon>
        <taxon>Streptophyta</taxon>
        <taxon>Embryophyta</taxon>
        <taxon>Tracheophyta</taxon>
        <taxon>Spermatophyta</taxon>
        <taxon>Magnoliopsida</taxon>
        <taxon>Ranunculales</taxon>
        <taxon>Ranunculaceae</taxon>
        <taxon>Thalictroideae</taxon>
        <taxon>Aquilegia</taxon>
    </lineage>
</organism>
<gene>
    <name evidence="3" type="ORF">AQUCO_01400436v1</name>
</gene>
<proteinExistence type="predicted"/>
<dbReference type="CDD" id="cd20406">
    <property type="entry name" value="Tudor_Agenet_AtDUF_rpt2_4"/>
    <property type="match status" value="1"/>
</dbReference>
<dbReference type="InParanoid" id="A0A2G5DWC6"/>
<dbReference type="Proteomes" id="UP000230069">
    <property type="component" value="Unassembled WGS sequence"/>
</dbReference>
<keyword evidence="4" id="KW-1185">Reference proteome</keyword>
<dbReference type="SMART" id="SM00743">
    <property type="entry name" value="Agenet"/>
    <property type="match status" value="2"/>
</dbReference>
<evidence type="ECO:0000313" key="3">
    <source>
        <dbReference type="EMBL" id="PIA47843.1"/>
    </source>
</evidence>
<feature type="domain" description="Agenet" evidence="2">
    <location>
        <begin position="75"/>
        <end position="133"/>
    </location>
</feature>
<feature type="region of interest" description="Disordered" evidence="1">
    <location>
        <begin position="371"/>
        <end position="406"/>
    </location>
</feature>
<accession>A0A2G5DWC6</accession>
<feature type="domain" description="Agenet" evidence="2">
    <location>
        <begin position="6"/>
        <end position="70"/>
    </location>
</feature>
<evidence type="ECO:0000313" key="4">
    <source>
        <dbReference type="Proteomes" id="UP000230069"/>
    </source>
</evidence>
<dbReference type="PANTHER" id="PTHR31917">
    <property type="entry name" value="AGENET DOMAIN-CONTAINING PROTEIN-RELATED"/>
    <property type="match status" value="1"/>
</dbReference>
<dbReference type="InterPro" id="IPR008395">
    <property type="entry name" value="Agenet-like_dom"/>
</dbReference>
<dbReference type="EMBL" id="KZ305031">
    <property type="protein sequence ID" value="PIA47843.1"/>
    <property type="molecule type" value="Genomic_DNA"/>
</dbReference>
<dbReference type="OrthoDB" id="687110at2759"/>
<dbReference type="AlphaFoldDB" id="A0A2G5DWC6"/>
<feature type="compositionally biased region" description="Polar residues" evidence="1">
    <location>
        <begin position="171"/>
        <end position="186"/>
    </location>
</feature>
<dbReference type="PANTHER" id="PTHR31917:SF147">
    <property type="entry name" value="AGENET DOMAIN-CONTAINING PROTEIN"/>
    <property type="match status" value="1"/>
</dbReference>
<protein>
    <recommendedName>
        <fullName evidence="2">Agenet domain-containing protein</fullName>
    </recommendedName>
</protein>
<dbReference type="Pfam" id="PF05641">
    <property type="entry name" value="Agenet"/>
    <property type="match status" value="1"/>
</dbReference>
<evidence type="ECO:0000259" key="2">
    <source>
        <dbReference type="SMART" id="SM00743"/>
    </source>
</evidence>
<dbReference type="InterPro" id="IPR014002">
    <property type="entry name" value="Agenet_dom_plant"/>
</dbReference>
<feature type="compositionally biased region" description="Basic and acidic residues" evidence="1">
    <location>
        <begin position="396"/>
        <end position="406"/>
    </location>
</feature>
<name>A0A2G5DWC6_AQUCA</name>
<feature type="compositionally biased region" description="Polar residues" evidence="1">
    <location>
        <begin position="371"/>
        <end position="395"/>
    </location>
</feature>